<protein>
    <recommendedName>
        <fullName evidence="3">Anti-sigma factor</fullName>
    </recommendedName>
</protein>
<dbReference type="Proteomes" id="UP001595478">
    <property type="component" value="Unassembled WGS sequence"/>
</dbReference>
<name>A0ABV7FJ30_9ALTE</name>
<dbReference type="EMBL" id="JBHRSW010000004">
    <property type="protein sequence ID" value="MFC3120287.1"/>
    <property type="molecule type" value="Genomic_DNA"/>
</dbReference>
<evidence type="ECO:0000313" key="2">
    <source>
        <dbReference type="Proteomes" id="UP001595478"/>
    </source>
</evidence>
<keyword evidence="2" id="KW-1185">Reference proteome</keyword>
<accession>A0ABV7FJ30</accession>
<sequence length="225" mass="26110">MLDIDRELLLAKWLENNLNEQERQTFEYLCLHDKRFSQHVETANSVAFTAQQFEQSDIPAWDKESTFIATERVKWWQWSGMPVTSMAMSVLAIAMVVTGFNIHVEAGRITMGFQSAPSQAQMTALVDTKIADYQQANQAMFSQYVEALTAQQQQSSAQLTEYLLSSSRQERREDFAELIKFINEQREDDQRFYARQLNSLQQEIYSLDTPYQDPLLPVNDTLNEE</sequence>
<evidence type="ECO:0008006" key="3">
    <source>
        <dbReference type="Google" id="ProtNLM"/>
    </source>
</evidence>
<dbReference type="RefSeq" id="WP_376918426.1">
    <property type="nucleotide sequence ID" value="NZ_JBHRSW010000004.1"/>
</dbReference>
<proteinExistence type="predicted"/>
<reference evidence="2" key="1">
    <citation type="journal article" date="2019" name="Int. J. Syst. Evol. Microbiol.">
        <title>The Global Catalogue of Microorganisms (GCM) 10K type strain sequencing project: providing services to taxonomists for standard genome sequencing and annotation.</title>
        <authorList>
            <consortium name="The Broad Institute Genomics Platform"/>
            <consortium name="The Broad Institute Genome Sequencing Center for Infectious Disease"/>
            <person name="Wu L."/>
            <person name="Ma J."/>
        </authorList>
    </citation>
    <scope>NUCLEOTIDE SEQUENCE [LARGE SCALE GENOMIC DNA]</scope>
    <source>
        <strain evidence="2">KCTC 52473</strain>
    </source>
</reference>
<comment type="caution">
    <text evidence="1">The sequence shown here is derived from an EMBL/GenBank/DDBJ whole genome shotgun (WGS) entry which is preliminary data.</text>
</comment>
<gene>
    <name evidence="1" type="ORF">ACFOHL_01495</name>
</gene>
<organism evidence="1 2">
    <name type="scientific">Agaribacter flavus</name>
    <dbReference type="NCBI Taxonomy" id="1902781"/>
    <lineage>
        <taxon>Bacteria</taxon>
        <taxon>Pseudomonadati</taxon>
        <taxon>Pseudomonadota</taxon>
        <taxon>Gammaproteobacteria</taxon>
        <taxon>Alteromonadales</taxon>
        <taxon>Alteromonadaceae</taxon>
        <taxon>Agaribacter</taxon>
    </lineage>
</organism>
<evidence type="ECO:0000313" key="1">
    <source>
        <dbReference type="EMBL" id="MFC3120287.1"/>
    </source>
</evidence>